<evidence type="ECO:0000313" key="1">
    <source>
        <dbReference type="EMBL" id="MTD09908.1"/>
    </source>
</evidence>
<comment type="caution">
    <text evidence="1">The sequence shown here is derived from an EMBL/GenBank/DDBJ whole genome shotgun (WGS) entry which is preliminary data.</text>
</comment>
<dbReference type="RefSeq" id="WP_154771586.1">
    <property type="nucleotide sequence ID" value="NZ_WLYL01000001.1"/>
</dbReference>
<dbReference type="AlphaFoldDB" id="A0A6L6GBP1"/>
<name>A0A6L6GBP1_9GAMM</name>
<sequence length="106" mass="12437">MSIDNLLDRTWSRDYTCNEFACEAWKQITGKDLGKRIENSLKGKGRFKKLSEPISPCLVFFKNSDRSSTHVGLFYCDKLLHLTPRGVQFIPLEMVVMHFKEVRFYK</sequence>
<organism evidence="1 2">
    <name type="scientific">Acinetobacter faecalis</name>
    <dbReference type="NCBI Taxonomy" id="2665161"/>
    <lineage>
        <taxon>Bacteria</taxon>
        <taxon>Pseudomonadati</taxon>
        <taxon>Pseudomonadota</taxon>
        <taxon>Gammaproteobacteria</taxon>
        <taxon>Moraxellales</taxon>
        <taxon>Moraxellaceae</taxon>
        <taxon>Acinetobacter</taxon>
    </lineage>
</organism>
<proteinExistence type="predicted"/>
<evidence type="ECO:0008006" key="3">
    <source>
        <dbReference type="Google" id="ProtNLM"/>
    </source>
</evidence>
<dbReference type="Proteomes" id="UP000473854">
    <property type="component" value="Unassembled WGS sequence"/>
</dbReference>
<gene>
    <name evidence="1" type="ORF">GIX10_00360</name>
</gene>
<accession>A0A6L6GBP1</accession>
<reference evidence="1 2" key="1">
    <citation type="submission" date="2019-11" db="EMBL/GenBank/DDBJ databases">
        <authorList>
            <person name="An D."/>
        </authorList>
    </citation>
    <scope>NUCLEOTIDE SEQUENCE [LARGE SCALE GENOMIC DNA]</scope>
    <source>
        <strain evidence="1 2">YIM 103518</strain>
    </source>
</reference>
<protein>
    <recommendedName>
        <fullName evidence="3">NlpC/P60 domain-containing protein</fullName>
    </recommendedName>
</protein>
<evidence type="ECO:0000313" key="2">
    <source>
        <dbReference type="Proteomes" id="UP000473854"/>
    </source>
</evidence>
<dbReference type="EMBL" id="WLYL01000001">
    <property type="protein sequence ID" value="MTD09908.1"/>
    <property type="molecule type" value="Genomic_DNA"/>
</dbReference>